<sequence>MSLYFCDGCTETIPAQKARISCRECQNYDLCANCAILGTVTGAHLSSHQTAVHRTSGFANMPPPPAGQPISGAAGVPSAVAATAPAQRGQPTSSWTQFFNGQTWQHTDSFSRLVAAIFERLIGGTGYMTPEAHSALLDLLGTPLHENACMLS</sequence>
<evidence type="ECO:0000313" key="1">
    <source>
        <dbReference type="EMBL" id="KAH6649267.1"/>
    </source>
</evidence>
<accession>A0ACB7PJ90</accession>
<name>A0ACB7PJ90_9PEZI</name>
<reference evidence="1 2" key="1">
    <citation type="journal article" date="2021" name="Nat. Commun.">
        <title>Genetic determinants of endophytism in the Arabidopsis root mycobiome.</title>
        <authorList>
            <person name="Mesny F."/>
            <person name="Miyauchi S."/>
            <person name="Thiergart T."/>
            <person name="Pickel B."/>
            <person name="Atanasova L."/>
            <person name="Karlsson M."/>
            <person name="Huettel B."/>
            <person name="Barry K.W."/>
            <person name="Haridas S."/>
            <person name="Chen C."/>
            <person name="Bauer D."/>
            <person name="Andreopoulos W."/>
            <person name="Pangilinan J."/>
            <person name="LaButti K."/>
            <person name="Riley R."/>
            <person name="Lipzen A."/>
            <person name="Clum A."/>
            <person name="Drula E."/>
            <person name="Henrissat B."/>
            <person name="Kohler A."/>
            <person name="Grigoriev I.V."/>
            <person name="Martin F.M."/>
            <person name="Hacquard S."/>
        </authorList>
    </citation>
    <scope>NUCLEOTIDE SEQUENCE [LARGE SCALE GENOMIC DNA]</scope>
    <source>
        <strain evidence="1 2">MPI-SDFR-AT-0079</strain>
    </source>
</reference>
<comment type="caution">
    <text evidence="1">The sequence shown here is derived from an EMBL/GenBank/DDBJ whole genome shotgun (WGS) entry which is preliminary data.</text>
</comment>
<keyword evidence="2" id="KW-1185">Reference proteome</keyword>
<proteinExistence type="predicted"/>
<organism evidence="1 2">
    <name type="scientific">Chaetomium tenue</name>
    <dbReference type="NCBI Taxonomy" id="1854479"/>
    <lineage>
        <taxon>Eukaryota</taxon>
        <taxon>Fungi</taxon>
        <taxon>Dikarya</taxon>
        <taxon>Ascomycota</taxon>
        <taxon>Pezizomycotina</taxon>
        <taxon>Sordariomycetes</taxon>
        <taxon>Sordariomycetidae</taxon>
        <taxon>Sordariales</taxon>
        <taxon>Chaetomiaceae</taxon>
        <taxon>Chaetomium</taxon>
    </lineage>
</organism>
<protein>
    <submittedName>
        <fullName evidence="1">Uncharacterized protein</fullName>
    </submittedName>
</protein>
<gene>
    <name evidence="1" type="ORF">F5144DRAFT_2299</name>
</gene>
<dbReference type="EMBL" id="JAGIZQ010000001">
    <property type="protein sequence ID" value="KAH6649267.1"/>
    <property type="molecule type" value="Genomic_DNA"/>
</dbReference>
<evidence type="ECO:0000313" key="2">
    <source>
        <dbReference type="Proteomes" id="UP000724584"/>
    </source>
</evidence>
<dbReference type="Proteomes" id="UP000724584">
    <property type="component" value="Unassembled WGS sequence"/>
</dbReference>